<dbReference type="InterPro" id="IPR050638">
    <property type="entry name" value="AA-Vitamin_Transporters"/>
</dbReference>
<dbReference type="InterPro" id="IPR000620">
    <property type="entry name" value="EamA_dom"/>
</dbReference>
<name>A0A160TUA1_9ZZZZ</name>
<evidence type="ECO:0000256" key="3">
    <source>
        <dbReference type="ARBA" id="ARBA00022989"/>
    </source>
</evidence>
<reference evidence="7" key="1">
    <citation type="submission" date="2015-10" db="EMBL/GenBank/DDBJ databases">
        <authorList>
            <person name="Gilbert D.G."/>
        </authorList>
    </citation>
    <scope>NUCLEOTIDE SEQUENCE</scope>
</reference>
<comment type="subcellular location">
    <subcellularLocation>
        <location evidence="1">Membrane</location>
        <topology evidence="1">Multi-pass membrane protein</topology>
    </subcellularLocation>
</comment>
<gene>
    <name evidence="7" type="ORF">MGWOODY_XGa263</name>
</gene>
<dbReference type="InterPro" id="IPR037185">
    <property type="entry name" value="EmrE-like"/>
</dbReference>
<dbReference type="Pfam" id="PF00892">
    <property type="entry name" value="EamA"/>
    <property type="match status" value="2"/>
</dbReference>
<keyword evidence="2 5" id="KW-0812">Transmembrane</keyword>
<organism evidence="7">
    <name type="scientific">hydrothermal vent metagenome</name>
    <dbReference type="NCBI Taxonomy" id="652676"/>
    <lineage>
        <taxon>unclassified sequences</taxon>
        <taxon>metagenomes</taxon>
        <taxon>ecological metagenomes</taxon>
    </lineage>
</organism>
<feature type="transmembrane region" description="Helical" evidence="5">
    <location>
        <begin position="228"/>
        <end position="248"/>
    </location>
</feature>
<dbReference type="EMBL" id="CZRL01000073">
    <property type="protein sequence ID" value="CUS51917.1"/>
    <property type="molecule type" value="Genomic_DNA"/>
</dbReference>
<evidence type="ECO:0000259" key="6">
    <source>
        <dbReference type="Pfam" id="PF00892"/>
    </source>
</evidence>
<feature type="transmembrane region" description="Helical" evidence="5">
    <location>
        <begin position="105"/>
        <end position="125"/>
    </location>
</feature>
<feature type="transmembrane region" description="Helical" evidence="5">
    <location>
        <begin position="254"/>
        <end position="272"/>
    </location>
</feature>
<feature type="transmembrane region" description="Helical" evidence="5">
    <location>
        <begin position="131"/>
        <end position="151"/>
    </location>
</feature>
<proteinExistence type="predicted"/>
<dbReference type="GO" id="GO:0016020">
    <property type="term" value="C:membrane"/>
    <property type="evidence" value="ECO:0007669"/>
    <property type="project" value="UniProtKB-SubCell"/>
</dbReference>
<evidence type="ECO:0000256" key="1">
    <source>
        <dbReference type="ARBA" id="ARBA00004141"/>
    </source>
</evidence>
<feature type="transmembrane region" description="Helical" evidence="5">
    <location>
        <begin position="78"/>
        <end position="98"/>
    </location>
</feature>
<accession>A0A160TUA1</accession>
<feature type="transmembrane region" description="Helical" evidence="5">
    <location>
        <begin position="26"/>
        <end position="44"/>
    </location>
</feature>
<feature type="transmembrane region" description="Helical" evidence="5">
    <location>
        <begin position="163"/>
        <end position="182"/>
    </location>
</feature>
<evidence type="ECO:0000256" key="4">
    <source>
        <dbReference type="ARBA" id="ARBA00023136"/>
    </source>
</evidence>
<keyword evidence="3 5" id="KW-1133">Transmembrane helix</keyword>
<dbReference type="AlphaFoldDB" id="A0A160TUA1"/>
<sequence>MAVAVATIFGMGIVITKPALDHFPPMFLLGMRFGFSAAILVWFFRPPWADMKNIFFASLIGSTLMYGLMFNGLKLIDASLMVIVVQLQVPFASLLAWFSFKERLGWHRALGIALAFTGVIVIAGSPKEESALTGISLVVAGAFAWALGQMLFKRLSGMGGLRLITWVAVMAGSQLLLCSWILEDGQLEAVSTATSTHWLTVAYLVLVMTVIGYSCWYFLLARYGINQVVPFLFLEPLSAVAGGVLLLGEVLSTNRLLGGVAVLSGVALITFLNRPNGKQHPKITIRPE</sequence>
<dbReference type="SUPFAM" id="SSF103481">
    <property type="entry name" value="Multidrug resistance efflux transporter EmrE"/>
    <property type="match status" value="2"/>
</dbReference>
<keyword evidence="4 5" id="KW-0472">Membrane</keyword>
<evidence type="ECO:0000256" key="5">
    <source>
        <dbReference type="SAM" id="Phobius"/>
    </source>
</evidence>
<feature type="transmembrane region" description="Helical" evidence="5">
    <location>
        <begin position="53"/>
        <end position="72"/>
    </location>
</feature>
<protein>
    <submittedName>
        <fullName evidence="7">Permease of the drug/metabolite transporter (DMT) superfamily</fullName>
    </submittedName>
</protein>
<feature type="domain" description="EamA" evidence="6">
    <location>
        <begin position="133"/>
        <end position="270"/>
    </location>
</feature>
<evidence type="ECO:0000313" key="7">
    <source>
        <dbReference type="EMBL" id="CUS51917.1"/>
    </source>
</evidence>
<evidence type="ECO:0000256" key="2">
    <source>
        <dbReference type="ARBA" id="ARBA00022692"/>
    </source>
</evidence>
<feature type="domain" description="EamA" evidence="6">
    <location>
        <begin position="1"/>
        <end position="122"/>
    </location>
</feature>
<feature type="transmembrane region" description="Helical" evidence="5">
    <location>
        <begin position="202"/>
        <end position="221"/>
    </location>
</feature>
<dbReference type="PANTHER" id="PTHR32322:SF9">
    <property type="entry name" value="AMINO-ACID METABOLITE EFFLUX PUMP-RELATED"/>
    <property type="match status" value="1"/>
</dbReference>
<dbReference type="PANTHER" id="PTHR32322">
    <property type="entry name" value="INNER MEMBRANE TRANSPORTER"/>
    <property type="match status" value="1"/>
</dbReference>